<dbReference type="Proteomes" id="UP000195440">
    <property type="component" value="Unassembled WGS sequence"/>
</dbReference>
<dbReference type="Pfam" id="PF03466">
    <property type="entry name" value="LysR_substrate"/>
    <property type="match status" value="1"/>
</dbReference>
<dbReference type="Gene3D" id="1.10.10.10">
    <property type="entry name" value="Winged helix-like DNA-binding domain superfamily/Winged helix DNA-binding domain"/>
    <property type="match status" value="1"/>
</dbReference>
<dbReference type="InterPro" id="IPR000847">
    <property type="entry name" value="LysR_HTH_N"/>
</dbReference>
<dbReference type="PANTHER" id="PTHR30579">
    <property type="entry name" value="TRANSCRIPTIONAL REGULATOR"/>
    <property type="match status" value="1"/>
</dbReference>
<dbReference type="InterPro" id="IPR005119">
    <property type="entry name" value="LysR_subst-bd"/>
</dbReference>
<dbReference type="GO" id="GO:0003700">
    <property type="term" value="F:DNA-binding transcription factor activity"/>
    <property type="evidence" value="ECO:0007669"/>
    <property type="project" value="InterPro"/>
</dbReference>
<organism evidence="6 7">
    <name type="scientific">Pseudomonas caspiana</name>
    <dbReference type="NCBI Taxonomy" id="1451454"/>
    <lineage>
        <taxon>Bacteria</taxon>
        <taxon>Pseudomonadati</taxon>
        <taxon>Pseudomonadota</taxon>
        <taxon>Gammaproteobacteria</taxon>
        <taxon>Pseudomonadales</taxon>
        <taxon>Pseudomonadaceae</taxon>
        <taxon>Pseudomonas</taxon>
    </lineage>
</organism>
<proteinExistence type="inferred from homology"/>
<keyword evidence="3" id="KW-0238">DNA-binding</keyword>
<name>A0A1Y3P517_9PSED</name>
<evidence type="ECO:0000256" key="4">
    <source>
        <dbReference type="ARBA" id="ARBA00023163"/>
    </source>
</evidence>
<comment type="similarity">
    <text evidence="1">Belongs to the LysR transcriptional regulatory family.</text>
</comment>
<dbReference type="Pfam" id="PF00126">
    <property type="entry name" value="HTH_1"/>
    <property type="match status" value="1"/>
</dbReference>
<reference evidence="6 7" key="1">
    <citation type="journal article" date="2017" name="Syst. Appl. Microbiol.">
        <title>Pseudomonas caspiana sp. nov., a citrus pathogen in the Pseudomonas syringae phylogenetic group.</title>
        <authorList>
            <person name="Busquets A."/>
            <person name="Gomila M."/>
            <person name="Beiki F."/>
            <person name="Mulet M."/>
            <person name="Rahimian H."/>
            <person name="Garcia-Valdes E."/>
            <person name="Lalucat J."/>
        </authorList>
    </citation>
    <scope>NUCLEOTIDE SEQUENCE [LARGE SCALE GENOMIC DNA]</scope>
    <source>
        <strain evidence="6 7">FBF102</strain>
    </source>
</reference>
<dbReference type="GO" id="GO:0003677">
    <property type="term" value="F:DNA binding"/>
    <property type="evidence" value="ECO:0007669"/>
    <property type="project" value="UniProtKB-KW"/>
</dbReference>
<keyword evidence="4" id="KW-0804">Transcription</keyword>
<dbReference type="OrthoDB" id="5723059at2"/>
<feature type="domain" description="HTH lysR-type" evidence="5">
    <location>
        <begin position="5"/>
        <end position="62"/>
    </location>
</feature>
<evidence type="ECO:0000256" key="1">
    <source>
        <dbReference type="ARBA" id="ARBA00009437"/>
    </source>
</evidence>
<dbReference type="PROSITE" id="PS50931">
    <property type="entry name" value="HTH_LYSR"/>
    <property type="match status" value="1"/>
</dbReference>
<dbReference type="SUPFAM" id="SSF53850">
    <property type="entry name" value="Periplasmic binding protein-like II"/>
    <property type="match status" value="1"/>
</dbReference>
<keyword evidence="2" id="KW-0805">Transcription regulation</keyword>
<sequence>MQTTLDIDLLRTFQAVVRFEQFLAAATFLNRSPSAVSLHIRRLEEIAGGRLLERDNQNVTLTSLGRRFALQSAELLQVHDRLLAGFATPTISGRVRLGISEEYAATLLHSTLGPLTSSYPQIELEVETASSGRLNEQLQRGQLDLALLVVPADTLGADRPLHTFGTTEPVWVASPGYQLAPDKPVPLALHGEGCPYRSVAVDALNEIGRAWRTVVMSASSSALETTICAGMAIGIIDRGRVSTQMRVLGLDDGVPPLPLHELQLVKAPGVPSAACEVMIGLIADHFRP</sequence>
<evidence type="ECO:0000259" key="5">
    <source>
        <dbReference type="PROSITE" id="PS50931"/>
    </source>
</evidence>
<dbReference type="InterPro" id="IPR050176">
    <property type="entry name" value="LTTR"/>
</dbReference>
<accession>A0A1Y3P517</accession>
<evidence type="ECO:0000313" key="6">
    <source>
        <dbReference type="EMBL" id="OUM74879.1"/>
    </source>
</evidence>
<dbReference type="EMBL" id="LOHF01000003">
    <property type="protein sequence ID" value="OUM74879.1"/>
    <property type="molecule type" value="Genomic_DNA"/>
</dbReference>
<evidence type="ECO:0000256" key="2">
    <source>
        <dbReference type="ARBA" id="ARBA00023015"/>
    </source>
</evidence>
<dbReference type="SUPFAM" id="SSF46785">
    <property type="entry name" value="Winged helix' DNA-binding domain"/>
    <property type="match status" value="1"/>
</dbReference>
<dbReference type="InterPro" id="IPR036388">
    <property type="entry name" value="WH-like_DNA-bd_sf"/>
</dbReference>
<dbReference type="PANTHER" id="PTHR30579:SF7">
    <property type="entry name" value="HTH-TYPE TRANSCRIPTIONAL REGULATOR LRHA-RELATED"/>
    <property type="match status" value="1"/>
</dbReference>
<dbReference type="Gene3D" id="3.40.190.10">
    <property type="entry name" value="Periplasmic binding protein-like II"/>
    <property type="match status" value="2"/>
</dbReference>
<protein>
    <submittedName>
        <fullName evidence="6">LysR family transcriptional regulator</fullName>
    </submittedName>
</protein>
<comment type="caution">
    <text evidence="6">The sequence shown here is derived from an EMBL/GenBank/DDBJ whole genome shotgun (WGS) entry which is preliminary data.</text>
</comment>
<dbReference type="InterPro" id="IPR036390">
    <property type="entry name" value="WH_DNA-bd_sf"/>
</dbReference>
<gene>
    <name evidence="6" type="ORF">AUC60_05675</name>
</gene>
<dbReference type="AlphaFoldDB" id="A0A1Y3P517"/>
<dbReference type="RefSeq" id="WP_087265126.1">
    <property type="nucleotide sequence ID" value="NZ_JBJGBV010000003.1"/>
</dbReference>
<evidence type="ECO:0000313" key="7">
    <source>
        <dbReference type="Proteomes" id="UP000195440"/>
    </source>
</evidence>
<evidence type="ECO:0000256" key="3">
    <source>
        <dbReference type="ARBA" id="ARBA00023125"/>
    </source>
</evidence>
<keyword evidence="7" id="KW-1185">Reference proteome</keyword>